<accession>A0ABQ8LLA5</accession>
<dbReference type="Proteomes" id="UP000830375">
    <property type="component" value="Unassembled WGS sequence"/>
</dbReference>
<keyword evidence="1" id="KW-1133">Transmembrane helix</keyword>
<organism evidence="2 3">
    <name type="scientific">Labeo rohita</name>
    <name type="common">Indian major carp</name>
    <name type="synonym">Cyprinus rohita</name>
    <dbReference type="NCBI Taxonomy" id="84645"/>
    <lineage>
        <taxon>Eukaryota</taxon>
        <taxon>Metazoa</taxon>
        <taxon>Chordata</taxon>
        <taxon>Craniata</taxon>
        <taxon>Vertebrata</taxon>
        <taxon>Euteleostomi</taxon>
        <taxon>Actinopterygii</taxon>
        <taxon>Neopterygii</taxon>
        <taxon>Teleostei</taxon>
        <taxon>Ostariophysi</taxon>
        <taxon>Cypriniformes</taxon>
        <taxon>Cyprinidae</taxon>
        <taxon>Labeoninae</taxon>
        <taxon>Labeonini</taxon>
        <taxon>Labeo</taxon>
    </lineage>
</organism>
<evidence type="ECO:0000313" key="2">
    <source>
        <dbReference type="EMBL" id="KAI2651210.1"/>
    </source>
</evidence>
<keyword evidence="3" id="KW-1185">Reference proteome</keyword>
<dbReference type="EMBL" id="JACTAM010000021">
    <property type="protein sequence ID" value="KAI2651210.1"/>
    <property type="molecule type" value="Genomic_DNA"/>
</dbReference>
<comment type="caution">
    <text evidence="2">The sequence shown here is derived from an EMBL/GenBank/DDBJ whole genome shotgun (WGS) entry which is preliminary data.</text>
</comment>
<reference evidence="2 3" key="1">
    <citation type="submission" date="2022-01" db="EMBL/GenBank/DDBJ databases">
        <title>A high-quality chromosome-level genome assembly of rohu carp, Labeo rohita.</title>
        <authorList>
            <person name="Arick M.A. II"/>
            <person name="Hsu C.-Y."/>
            <person name="Magbanua Z."/>
            <person name="Pechanova O."/>
            <person name="Grover C."/>
            <person name="Miller E."/>
            <person name="Thrash A."/>
            <person name="Ezzel L."/>
            <person name="Alam S."/>
            <person name="Benzie J."/>
            <person name="Hamilton M."/>
            <person name="Karsi A."/>
            <person name="Lawrence M.L."/>
            <person name="Peterson D.G."/>
        </authorList>
    </citation>
    <scope>NUCLEOTIDE SEQUENCE [LARGE SCALE GENOMIC DNA]</scope>
    <source>
        <strain evidence="3">BAU-BD-2019</strain>
        <tissue evidence="2">Blood</tissue>
    </source>
</reference>
<feature type="transmembrane region" description="Helical" evidence="1">
    <location>
        <begin position="307"/>
        <end position="325"/>
    </location>
</feature>
<keyword evidence="1" id="KW-0472">Membrane</keyword>
<evidence type="ECO:0000313" key="3">
    <source>
        <dbReference type="Proteomes" id="UP000830375"/>
    </source>
</evidence>
<name>A0ABQ8LLA5_LABRO</name>
<keyword evidence="1" id="KW-0812">Transmembrane</keyword>
<proteinExistence type="predicted"/>
<evidence type="ECO:0000256" key="1">
    <source>
        <dbReference type="SAM" id="Phobius"/>
    </source>
</evidence>
<gene>
    <name evidence="2" type="ORF">H4Q32_019245</name>
</gene>
<sequence>MIKNSGAEGFNILGKHIIITQSADNTTLFLKSENQIVTALDSINQFSKASGEKCHYIRKADMIKSIEEGGMNVIDFIVMNDVLKLKWLNSFVSHKDSFWFNIPNAIFGKLGGIDFLLCCDYDLQRLPVKLSDFHQQVLRYWNLIFKHNFTPHNTPLWNNRCILSNRKSLFEGYWMEKGIWAISHLMDNYGNFLYYNDLCDKFNLQCSAREYNKVIKAILVSLQTMIQQFVLYSNTVPEMRPLCIEGIHLKSKQFTNKFIRKLLTKQYFPSQLKRKYVLQEFSEEAKKIMKDLTILKCKLCVLPQSNHTFVLCFAFFLYILHLFFIHL</sequence>
<protein>
    <submittedName>
        <fullName evidence="2">Uncharacterized protein</fullName>
    </submittedName>
</protein>